<organism evidence="3 4">
    <name type="scientific">Hypothenemus hampei</name>
    <name type="common">Coffee berry borer</name>
    <dbReference type="NCBI Taxonomy" id="57062"/>
    <lineage>
        <taxon>Eukaryota</taxon>
        <taxon>Metazoa</taxon>
        <taxon>Ecdysozoa</taxon>
        <taxon>Arthropoda</taxon>
        <taxon>Hexapoda</taxon>
        <taxon>Insecta</taxon>
        <taxon>Pterygota</taxon>
        <taxon>Neoptera</taxon>
        <taxon>Endopterygota</taxon>
        <taxon>Coleoptera</taxon>
        <taxon>Polyphaga</taxon>
        <taxon>Cucujiformia</taxon>
        <taxon>Curculionidae</taxon>
        <taxon>Scolytinae</taxon>
        <taxon>Hypothenemus</taxon>
    </lineage>
</organism>
<feature type="domain" description="DUF8207" evidence="2">
    <location>
        <begin position="189"/>
        <end position="251"/>
    </location>
</feature>
<sequence>MTSTLSHKRMDEQLAKELVKARNAVKRKYRALKTEIMESQIKKEKYLKPVTEPLKELIKNIKTEKKTVKEEEKSLSPFNLSKYEQPLKPRRNTNIYKKYLPTEQLESNFPSFTYDEDVVFTNDHASSPPSQAQAESTVINTTLTEPSLQEMQQDLLELTRNKGYEEYLEFFDPLVRSFIDIGIKGERDTDHTHGIVHDISTEKFKIGNTPIDFEGPDLKLNNLTYKGTPGLYELLFFKDPKGYKENDLKNWFINTVIGFVNFHSKANGAESCQCLNVNVGKKLDHSLITECRSRNSNRLRVLYLAQK</sequence>
<name>A0ABD1E2T6_HYPHA</name>
<feature type="coiled-coil region" evidence="1">
    <location>
        <begin position="15"/>
        <end position="74"/>
    </location>
</feature>
<evidence type="ECO:0000313" key="3">
    <source>
        <dbReference type="EMBL" id="KAL1488991.1"/>
    </source>
</evidence>
<keyword evidence="4" id="KW-1185">Reference proteome</keyword>
<evidence type="ECO:0000313" key="4">
    <source>
        <dbReference type="Proteomes" id="UP001566132"/>
    </source>
</evidence>
<reference evidence="3 4" key="1">
    <citation type="submission" date="2024-05" db="EMBL/GenBank/DDBJ databases">
        <title>Genetic variation in Jamaican populations of the coffee berry borer (Hypothenemus hampei).</title>
        <authorList>
            <person name="Errbii M."/>
            <person name="Myrie A."/>
        </authorList>
    </citation>
    <scope>NUCLEOTIDE SEQUENCE [LARGE SCALE GENOMIC DNA]</scope>
    <source>
        <strain evidence="3">JA-Hopewell-2020-01-JO</strain>
        <tissue evidence="3">Whole body</tissue>
    </source>
</reference>
<accession>A0ABD1E2T6</accession>
<keyword evidence="1" id="KW-0175">Coiled coil</keyword>
<dbReference type="EMBL" id="JBDJPC010000013">
    <property type="protein sequence ID" value="KAL1488991.1"/>
    <property type="molecule type" value="Genomic_DNA"/>
</dbReference>
<evidence type="ECO:0000256" key="1">
    <source>
        <dbReference type="SAM" id="Coils"/>
    </source>
</evidence>
<dbReference type="AlphaFoldDB" id="A0ABD1E2T6"/>
<dbReference type="Proteomes" id="UP001566132">
    <property type="component" value="Unassembled WGS sequence"/>
</dbReference>
<comment type="caution">
    <text evidence="3">The sequence shown here is derived from an EMBL/GenBank/DDBJ whole genome shotgun (WGS) entry which is preliminary data.</text>
</comment>
<dbReference type="PANTHER" id="PTHR35374">
    <property type="entry name" value="CYCLIN-DEPENDENT KINASE 11A-LIKE"/>
    <property type="match status" value="1"/>
</dbReference>
<dbReference type="InterPro" id="IPR058520">
    <property type="entry name" value="DUF8207"/>
</dbReference>
<proteinExistence type="predicted"/>
<dbReference type="PANTHER" id="PTHR35374:SF1">
    <property type="entry name" value="PROTEIN KINASE DOMAIN-CONTAINING PROTEIN"/>
    <property type="match status" value="1"/>
</dbReference>
<gene>
    <name evidence="3" type="ORF">ABEB36_014770</name>
</gene>
<evidence type="ECO:0000259" key="2">
    <source>
        <dbReference type="Pfam" id="PF26634"/>
    </source>
</evidence>
<dbReference type="Pfam" id="PF26634">
    <property type="entry name" value="DUF8207"/>
    <property type="match status" value="1"/>
</dbReference>
<protein>
    <recommendedName>
        <fullName evidence="2">DUF8207 domain-containing protein</fullName>
    </recommendedName>
</protein>